<dbReference type="AlphaFoldDB" id="A0A212IT48"/>
<dbReference type="RefSeq" id="WP_296937703.1">
    <property type="nucleotide sequence ID" value="NZ_LT599032.1"/>
</dbReference>
<dbReference type="InterPro" id="IPR002586">
    <property type="entry name" value="CobQ/CobB/MinD/ParA_Nub-bd_dom"/>
</dbReference>
<sequence>MKGKTLFIAISTQKGGAGKTALTVLLSSYLHYSRGYNVAVVDCDYPQYSINGMRLRDKQSVTEDPYYKSLFYKQCKSLNKKAYPIEVSRTPEALETAERIIKDSEVPLDFIFFDLPGTMNAKGVLSTLAQMDHIFTPITADRMVLESSLEYAGLINEQIITTGKGNIKNLYLLWNIVDGRESNHLYSVYEQVIAELGLQVMKSFVPDAKRFRHEITTEHKPIFRSTLLPVDKRLIKGSNLDQVADEFLSIVKGGANG</sequence>
<gene>
    <name evidence="2" type="ORF">KL86DYS1_10035</name>
</gene>
<accession>A0A212IT48</accession>
<evidence type="ECO:0000259" key="1">
    <source>
        <dbReference type="Pfam" id="PF01656"/>
    </source>
</evidence>
<dbReference type="EMBL" id="FLUM01000001">
    <property type="protein sequence ID" value="SBV90391.1"/>
    <property type="molecule type" value="Genomic_DNA"/>
</dbReference>
<evidence type="ECO:0000313" key="2">
    <source>
        <dbReference type="EMBL" id="SBV90391.1"/>
    </source>
</evidence>
<organism evidence="2">
    <name type="scientific">uncultured Dysgonomonas sp</name>
    <dbReference type="NCBI Taxonomy" id="206096"/>
    <lineage>
        <taxon>Bacteria</taxon>
        <taxon>Pseudomonadati</taxon>
        <taxon>Bacteroidota</taxon>
        <taxon>Bacteroidia</taxon>
        <taxon>Bacteroidales</taxon>
        <taxon>Dysgonomonadaceae</taxon>
        <taxon>Dysgonomonas</taxon>
        <taxon>environmental samples</taxon>
    </lineage>
</organism>
<reference evidence="2" key="1">
    <citation type="submission" date="2016-04" db="EMBL/GenBank/DDBJ databases">
        <authorList>
            <person name="Evans L.H."/>
            <person name="Alamgir A."/>
            <person name="Owens N."/>
            <person name="Weber N.D."/>
            <person name="Virtaneva K."/>
            <person name="Barbian K."/>
            <person name="Babar A."/>
            <person name="Rosenke K."/>
        </authorList>
    </citation>
    <scope>NUCLEOTIDE SEQUENCE</scope>
    <source>
        <strain evidence="2">86-1</strain>
    </source>
</reference>
<name>A0A212IT48_9BACT</name>
<dbReference type="PANTHER" id="PTHR13696:SF52">
    <property type="entry name" value="PARA FAMILY PROTEIN CT_582"/>
    <property type="match status" value="1"/>
</dbReference>
<dbReference type="SUPFAM" id="SSF52540">
    <property type="entry name" value="P-loop containing nucleoside triphosphate hydrolases"/>
    <property type="match status" value="1"/>
</dbReference>
<dbReference type="CDD" id="cd02042">
    <property type="entry name" value="ParAB_family"/>
    <property type="match status" value="1"/>
</dbReference>
<dbReference type="PANTHER" id="PTHR13696">
    <property type="entry name" value="P-LOOP CONTAINING NUCLEOSIDE TRIPHOSPHATE HYDROLASE"/>
    <property type="match status" value="1"/>
</dbReference>
<proteinExistence type="predicted"/>
<feature type="domain" description="CobQ/CobB/MinD/ParA nucleotide binding" evidence="1">
    <location>
        <begin position="8"/>
        <end position="213"/>
    </location>
</feature>
<dbReference type="InterPro" id="IPR050678">
    <property type="entry name" value="DNA_Partitioning_ATPase"/>
</dbReference>
<dbReference type="InterPro" id="IPR027417">
    <property type="entry name" value="P-loop_NTPase"/>
</dbReference>
<dbReference type="Pfam" id="PF01656">
    <property type="entry name" value="CbiA"/>
    <property type="match status" value="1"/>
</dbReference>
<protein>
    <recommendedName>
        <fullName evidence="1">CobQ/CobB/MinD/ParA nucleotide binding domain-containing protein</fullName>
    </recommendedName>
</protein>
<dbReference type="Gene3D" id="3.40.50.300">
    <property type="entry name" value="P-loop containing nucleotide triphosphate hydrolases"/>
    <property type="match status" value="1"/>
</dbReference>